<evidence type="ECO:0000256" key="4">
    <source>
        <dbReference type="ARBA" id="ARBA00022833"/>
    </source>
</evidence>
<feature type="transmembrane region" description="Helical" evidence="9">
    <location>
        <begin position="145"/>
        <end position="168"/>
    </location>
</feature>
<feature type="transmembrane region" description="Helical" evidence="9">
    <location>
        <begin position="287"/>
        <end position="308"/>
    </location>
</feature>
<dbReference type="CDD" id="cd07343">
    <property type="entry name" value="M48A_Zmpste24p_like"/>
    <property type="match status" value="1"/>
</dbReference>
<gene>
    <name evidence="12" type="ORF">Phou_099020</name>
</gene>
<feature type="active site" evidence="6">
    <location>
        <position position="278"/>
    </location>
</feature>
<evidence type="ECO:0000256" key="9">
    <source>
        <dbReference type="SAM" id="Phobius"/>
    </source>
</evidence>
<feature type="transmembrane region" description="Helical" evidence="9">
    <location>
        <begin position="64"/>
        <end position="83"/>
    </location>
</feature>
<name>A0A6V8KKK7_9ACTN</name>
<feature type="binding site" evidence="7">
    <location>
        <position position="277"/>
    </location>
    <ligand>
        <name>Zn(2+)</name>
        <dbReference type="ChEBI" id="CHEBI:29105"/>
        <note>catalytic</note>
    </ligand>
</feature>
<dbReference type="Pfam" id="PF16491">
    <property type="entry name" value="Peptidase_M48_N"/>
    <property type="match status" value="1"/>
</dbReference>
<evidence type="ECO:0000256" key="3">
    <source>
        <dbReference type="ARBA" id="ARBA00022801"/>
    </source>
</evidence>
<dbReference type="GO" id="GO:0004222">
    <property type="term" value="F:metalloendopeptidase activity"/>
    <property type="evidence" value="ECO:0007669"/>
    <property type="project" value="InterPro"/>
</dbReference>
<keyword evidence="9" id="KW-0812">Transmembrane</keyword>
<proteinExistence type="inferred from homology"/>
<feature type="transmembrane region" description="Helical" evidence="9">
    <location>
        <begin position="103"/>
        <end position="124"/>
    </location>
</feature>
<evidence type="ECO:0000256" key="6">
    <source>
        <dbReference type="PIRSR" id="PIRSR627057-1"/>
    </source>
</evidence>
<keyword evidence="9" id="KW-1133">Transmembrane helix</keyword>
<keyword evidence="5 8" id="KW-0482">Metalloprotease</keyword>
<evidence type="ECO:0000259" key="11">
    <source>
        <dbReference type="Pfam" id="PF16491"/>
    </source>
</evidence>
<dbReference type="RefSeq" id="WP_173070947.1">
    <property type="nucleotide sequence ID" value="NZ_BAABGO010000002.1"/>
</dbReference>
<dbReference type="Proteomes" id="UP000482800">
    <property type="component" value="Unassembled WGS sequence"/>
</dbReference>
<feature type="binding site" evidence="7">
    <location>
        <position position="355"/>
    </location>
    <ligand>
        <name>Zn(2+)</name>
        <dbReference type="ChEBI" id="CHEBI:29105"/>
        <note>catalytic</note>
    </ligand>
</feature>
<dbReference type="PANTHER" id="PTHR10120">
    <property type="entry name" value="CAAX PRENYL PROTEASE 1"/>
    <property type="match status" value="1"/>
</dbReference>
<evidence type="ECO:0000259" key="10">
    <source>
        <dbReference type="Pfam" id="PF01435"/>
    </source>
</evidence>
<feature type="binding site" evidence="7">
    <location>
        <position position="281"/>
    </location>
    <ligand>
        <name>Zn(2+)</name>
        <dbReference type="ChEBI" id="CHEBI:29105"/>
        <note>catalytic</note>
    </ligand>
</feature>
<accession>A0A6V8KKK7</accession>
<dbReference type="EMBL" id="BLPF01000004">
    <property type="protein sequence ID" value="GFJ85722.1"/>
    <property type="molecule type" value="Genomic_DNA"/>
</dbReference>
<feature type="active site" description="Proton donor" evidence="6">
    <location>
        <position position="359"/>
    </location>
</feature>
<reference evidence="12 13" key="1">
    <citation type="submission" date="2020-03" db="EMBL/GenBank/DDBJ databases">
        <title>Whole genome shotgun sequence of Phytohabitans houttuyneae NBRC 108639.</title>
        <authorList>
            <person name="Komaki H."/>
            <person name="Tamura T."/>
        </authorList>
    </citation>
    <scope>NUCLEOTIDE SEQUENCE [LARGE SCALE GENOMIC DNA]</scope>
    <source>
        <strain evidence="12 13">NBRC 108639</strain>
    </source>
</reference>
<comment type="cofactor">
    <cofactor evidence="7 8">
        <name>Zn(2+)</name>
        <dbReference type="ChEBI" id="CHEBI:29105"/>
    </cofactor>
    <text evidence="7 8">Binds 1 zinc ion per subunit.</text>
</comment>
<keyword evidence="9" id="KW-0472">Membrane</keyword>
<keyword evidence="4 7" id="KW-0862">Zinc</keyword>
<dbReference type="InterPro" id="IPR001915">
    <property type="entry name" value="Peptidase_M48"/>
</dbReference>
<feature type="transmembrane region" description="Helical" evidence="9">
    <location>
        <begin position="6"/>
        <end position="26"/>
    </location>
</feature>
<keyword evidence="13" id="KW-1185">Reference proteome</keyword>
<evidence type="ECO:0000256" key="5">
    <source>
        <dbReference type="ARBA" id="ARBA00023049"/>
    </source>
</evidence>
<dbReference type="InterPro" id="IPR032456">
    <property type="entry name" value="Peptidase_M48_N"/>
</dbReference>
<sequence>MTPRLWAAVALAGLAVALLVAAVLLVPWHRPPAPRADQLDALRDLPQEQVRKGREFHSALRPGSYGAMLLGLAVTLALGFTPLGSRLVELVGRPFGDHWVARAVLGGLAVVLVAEIITLPLAAWRHTIMVRYGLSTQTWAGWTVDVLKSYAVSAVIAAIALLGFYTVTRLAPRWWWAFGAAGAAALVVLLSFILPVLVEPVFNKFTPMEPGPLRTELMSLAQRDGVPVKDVLVADASRRTRAVNAYVSGLGPTRRIVVYDTLVREAPPEEVASVVAHELGHAKDRDVFTGTLLGALGAAAAVVALYLLGGWGWLLRTAGVDSMGEPRALALMVAVVSLVGIVAAPAQAFLSRRVEARADAHALVLTGDPGTFESMQRRLSTVNLGDPDPPRWEYLYSASHPSTVERMAAARAFARGER</sequence>
<feature type="domain" description="Peptidase M48" evidence="10">
    <location>
        <begin position="213"/>
        <end position="412"/>
    </location>
</feature>
<dbReference type="Pfam" id="PF01435">
    <property type="entry name" value="Peptidase_M48"/>
    <property type="match status" value="1"/>
</dbReference>
<keyword evidence="1 8" id="KW-0645">Protease</keyword>
<comment type="similarity">
    <text evidence="8">Belongs to the peptidase M48 family.</text>
</comment>
<evidence type="ECO:0000256" key="2">
    <source>
        <dbReference type="ARBA" id="ARBA00022723"/>
    </source>
</evidence>
<dbReference type="Gene3D" id="3.30.2010.10">
    <property type="entry name" value="Metalloproteases ('zincins'), catalytic domain"/>
    <property type="match status" value="1"/>
</dbReference>
<feature type="transmembrane region" description="Helical" evidence="9">
    <location>
        <begin position="174"/>
        <end position="198"/>
    </location>
</feature>
<evidence type="ECO:0000256" key="8">
    <source>
        <dbReference type="RuleBase" id="RU003983"/>
    </source>
</evidence>
<reference evidence="12 13" key="2">
    <citation type="submission" date="2020-03" db="EMBL/GenBank/DDBJ databases">
        <authorList>
            <person name="Ichikawa N."/>
            <person name="Kimura A."/>
            <person name="Kitahashi Y."/>
            <person name="Uohara A."/>
        </authorList>
    </citation>
    <scope>NUCLEOTIDE SEQUENCE [LARGE SCALE GENOMIC DNA]</scope>
    <source>
        <strain evidence="12 13">NBRC 108639</strain>
    </source>
</reference>
<protein>
    <submittedName>
        <fullName evidence="12">Ste24 endopeptidase</fullName>
    </submittedName>
</protein>
<keyword evidence="2 7" id="KW-0479">Metal-binding</keyword>
<dbReference type="InterPro" id="IPR027057">
    <property type="entry name" value="CAXX_Prtase_1"/>
</dbReference>
<keyword evidence="3 8" id="KW-0378">Hydrolase</keyword>
<dbReference type="GO" id="GO:0071586">
    <property type="term" value="P:CAAX-box protein processing"/>
    <property type="evidence" value="ECO:0007669"/>
    <property type="project" value="InterPro"/>
</dbReference>
<dbReference type="AlphaFoldDB" id="A0A6V8KKK7"/>
<comment type="caution">
    <text evidence="12">The sequence shown here is derived from an EMBL/GenBank/DDBJ whole genome shotgun (WGS) entry which is preliminary data.</text>
</comment>
<evidence type="ECO:0000313" key="13">
    <source>
        <dbReference type="Proteomes" id="UP000482800"/>
    </source>
</evidence>
<dbReference type="GO" id="GO:0046872">
    <property type="term" value="F:metal ion binding"/>
    <property type="evidence" value="ECO:0007669"/>
    <property type="project" value="UniProtKB-KW"/>
</dbReference>
<feature type="transmembrane region" description="Helical" evidence="9">
    <location>
        <begin position="328"/>
        <end position="350"/>
    </location>
</feature>
<evidence type="ECO:0000256" key="7">
    <source>
        <dbReference type="PIRSR" id="PIRSR627057-2"/>
    </source>
</evidence>
<evidence type="ECO:0000256" key="1">
    <source>
        <dbReference type="ARBA" id="ARBA00022670"/>
    </source>
</evidence>
<feature type="domain" description="CAAX prenyl protease 1 N-terminal" evidence="11">
    <location>
        <begin position="68"/>
        <end position="204"/>
    </location>
</feature>
<organism evidence="12 13">
    <name type="scientific">Phytohabitans houttuyneae</name>
    <dbReference type="NCBI Taxonomy" id="1076126"/>
    <lineage>
        <taxon>Bacteria</taxon>
        <taxon>Bacillati</taxon>
        <taxon>Actinomycetota</taxon>
        <taxon>Actinomycetes</taxon>
        <taxon>Micromonosporales</taxon>
        <taxon>Micromonosporaceae</taxon>
    </lineage>
</organism>
<evidence type="ECO:0000313" key="12">
    <source>
        <dbReference type="EMBL" id="GFJ85722.1"/>
    </source>
</evidence>